<protein>
    <recommendedName>
        <fullName evidence="12">Ig-like domain-containing protein</fullName>
    </recommendedName>
</protein>
<evidence type="ECO:0000256" key="8">
    <source>
        <dbReference type="ARBA" id="ARBA00023170"/>
    </source>
</evidence>
<dbReference type="AlphaFoldDB" id="A0A834DA70"/>
<dbReference type="Pfam" id="PF07686">
    <property type="entry name" value="V-set"/>
    <property type="match status" value="2"/>
</dbReference>
<dbReference type="InterPro" id="IPR003599">
    <property type="entry name" value="Ig_sub"/>
</dbReference>
<reference evidence="13 14" key="1">
    <citation type="journal article" date="2020" name="Nature">
        <title>Six reference-quality genomes reveal evolution of bat adaptations.</title>
        <authorList>
            <person name="Jebb D."/>
            <person name="Huang Z."/>
            <person name="Pippel M."/>
            <person name="Hughes G.M."/>
            <person name="Lavrichenko K."/>
            <person name="Devanna P."/>
            <person name="Winkler S."/>
            <person name="Jermiin L.S."/>
            <person name="Skirmuntt E.C."/>
            <person name="Katzourakis A."/>
            <person name="Burkitt-Gray L."/>
            <person name="Ray D.A."/>
            <person name="Sullivan K.A.M."/>
            <person name="Roscito J.G."/>
            <person name="Kirilenko B.M."/>
            <person name="Davalos L.M."/>
            <person name="Corthals A.P."/>
            <person name="Power M.L."/>
            <person name="Jones G."/>
            <person name="Ransome R.D."/>
            <person name="Dechmann D.K.N."/>
            <person name="Locatelli A.G."/>
            <person name="Puechmaille S.J."/>
            <person name="Fedrigo O."/>
            <person name="Jarvis E.D."/>
            <person name="Hiller M."/>
            <person name="Vernes S.C."/>
            <person name="Myers E.W."/>
            <person name="Teeling E.C."/>
        </authorList>
    </citation>
    <scope>NUCLEOTIDE SEQUENCE [LARGE SCALE GENOMIC DNA]</scope>
    <source>
        <strain evidence="13">Bat1K_MPI-CBG_1</strain>
    </source>
</reference>
<evidence type="ECO:0000256" key="11">
    <source>
        <dbReference type="SAM" id="SignalP"/>
    </source>
</evidence>
<comment type="subcellular location">
    <subcellularLocation>
        <location evidence="1">Cell membrane</location>
    </subcellularLocation>
</comment>
<evidence type="ECO:0000256" key="7">
    <source>
        <dbReference type="ARBA" id="ARBA00023157"/>
    </source>
</evidence>
<keyword evidence="2" id="KW-1003">Cell membrane</keyword>
<dbReference type="InterPro" id="IPR036179">
    <property type="entry name" value="Ig-like_dom_sf"/>
</dbReference>
<accession>A0A834DA70</accession>
<dbReference type="InterPro" id="IPR007110">
    <property type="entry name" value="Ig-like_dom"/>
</dbReference>
<feature type="domain" description="Ig-like" evidence="12">
    <location>
        <begin position="55"/>
        <end position="177"/>
    </location>
</feature>
<sequence>MKISIGAVFMFFWLQLYWVSQGEQVDQHPSTLSVQEGNTSVITCAYSDHSSSYFPWYKKEPGKGSSTAQKVTQGQQVISVQVKEAVTLDCTYDTSDSRYSLVWYKQLSSGAMIFLIRQDSYNQKNATEGRYSLNFQKRSHSINLVISPSQLEDSAVYFCALGRSCGDSVTQTEGQVTLSEEDSLTMNCSYEATGYPTLFWYVQYPGEGPLLLLKAETANKKGRNKGFEATYRQQPNSFNLEKNSVDESDSAVYYCALQDTVTETAGEAEHKLCAEQGTWLLSPLQQHTAQHFFSSC</sequence>
<organism evidence="13 14">
    <name type="scientific">Phyllostomus discolor</name>
    <name type="common">pale spear-nosed bat</name>
    <dbReference type="NCBI Taxonomy" id="89673"/>
    <lineage>
        <taxon>Eukaryota</taxon>
        <taxon>Metazoa</taxon>
        <taxon>Chordata</taxon>
        <taxon>Craniata</taxon>
        <taxon>Vertebrata</taxon>
        <taxon>Euteleostomi</taxon>
        <taxon>Mammalia</taxon>
        <taxon>Eutheria</taxon>
        <taxon>Laurasiatheria</taxon>
        <taxon>Chiroptera</taxon>
        <taxon>Yangochiroptera</taxon>
        <taxon>Phyllostomidae</taxon>
        <taxon>Phyllostominae</taxon>
        <taxon>Phyllostomus</taxon>
    </lineage>
</organism>
<evidence type="ECO:0000313" key="13">
    <source>
        <dbReference type="EMBL" id="KAF6072889.1"/>
    </source>
</evidence>
<evidence type="ECO:0000256" key="1">
    <source>
        <dbReference type="ARBA" id="ARBA00004236"/>
    </source>
</evidence>
<keyword evidence="8" id="KW-0675">Receptor</keyword>
<gene>
    <name evidence="13" type="ORF">HJG60_010422</name>
</gene>
<dbReference type="Gene3D" id="2.60.40.10">
    <property type="entry name" value="Immunoglobulins"/>
    <property type="match status" value="3"/>
</dbReference>
<dbReference type="SUPFAM" id="SSF48726">
    <property type="entry name" value="Immunoglobulin"/>
    <property type="match status" value="3"/>
</dbReference>
<keyword evidence="7" id="KW-1015">Disulfide bond</keyword>
<evidence type="ECO:0000256" key="10">
    <source>
        <dbReference type="ARBA" id="ARBA00043266"/>
    </source>
</evidence>
<evidence type="ECO:0000256" key="2">
    <source>
        <dbReference type="ARBA" id="ARBA00022475"/>
    </source>
</evidence>
<keyword evidence="9" id="KW-0393">Immunoglobulin domain</keyword>
<keyword evidence="4" id="KW-0391">Immunity</keyword>
<evidence type="ECO:0000313" key="14">
    <source>
        <dbReference type="Proteomes" id="UP000664940"/>
    </source>
</evidence>
<dbReference type="InterPro" id="IPR013783">
    <property type="entry name" value="Ig-like_fold"/>
</dbReference>
<comment type="caution">
    <text evidence="13">The sequence shown here is derived from an EMBL/GenBank/DDBJ whole genome shotgun (WGS) entry which is preliminary data.</text>
</comment>
<feature type="chain" id="PRO_5032451664" description="Ig-like domain-containing protein" evidence="11">
    <location>
        <begin position="23"/>
        <end position="296"/>
    </location>
</feature>
<dbReference type="InterPro" id="IPR013106">
    <property type="entry name" value="Ig_V-set"/>
</dbReference>
<evidence type="ECO:0000256" key="5">
    <source>
        <dbReference type="ARBA" id="ARBA00023130"/>
    </source>
</evidence>
<dbReference type="FunFam" id="2.60.40.10:FF:000878">
    <property type="entry name" value="T cell receptor alpha variable 38-1"/>
    <property type="match status" value="1"/>
</dbReference>
<dbReference type="SMART" id="SM00409">
    <property type="entry name" value="IG"/>
    <property type="match status" value="2"/>
</dbReference>
<feature type="domain" description="Ig-like" evidence="12">
    <location>
        <begin position="180"/>
        <end position="273"/>
    </location>
</feature>
<evidence type="ECO:0000256" key="4">
    <source>
        <dbReference type="ARBA" id="ARBA00022859"/>
    </source>
</evidence>
<dbReference type="Proteomes" id="UP000664940">
    <property type="component" value="Unassembled WGS sequence"/>
</dbReference>
<dbReference type="EMBL" id="JABVXQ010000032">
    <property type="protein sequence ID" value="KAF6072889.1"/>
    <property type="molecule type" value="Genomic_DNA"/>
</dbReference>
<evidence type="ECO:0000256" key="3">
    <source>
        <dbReference type="ARBA" id="ARBA00022729"/>
    </source>
</evidence>
<keyword evidence="6" id="KW-0472">Membrane</keyword>
<evidence type="ECO:0000256" key="9">
    <source>
        <dbReference type="ARBA" id="ARBA00023319"/>
    </source>
</evidence>
<dbReference type="PROSITE" id="PS50835">
    <property type="entry name" value="IG_LIKE"/>
    <property type="match status" value="2"/>
</dbReference>
<dbReference type="PANTHER" id="PTHR19367:SF42">
    <property type="entry name" value="T CELL RECEPTOR ALPHA VARIABLE 18"/>
    <property type="match status" value="1"/>
</dbReference>
<dbReference type="SMART" id="SM00406">
    <property type="entry name" value="IGv"/>
    <property type="match status" value="2"/>
</dbReference>
<keyword evidence="10" id="KW-1279">T cell receptor</keyword>
<keyword evidence="3 11" id="KW-0732">Signal</keyword>
<evidence type="ECO:0000256" key="6">
    <source>
        <dbReference type="ARBA" id="ARBA00023136"/>
    </source>
</evidence>
<dbReference type="GO" id="GO:0002250">
    <property type="term" value="P:adaptive immune response"/>
    <property type="evidence" value="ECO:0007669"/>
    <property type="project" value="UniProtKB-KW"/>
</dbReference>
<dbReference type="InterPro" id="IPR051287">
    <property type="entry name" value="TCR_variable_region"/>
</dbReference>
<feature type="signal peptide" evidence="11">
    <location>
        <begin position="1"/>
        <end position="22"/>
    </location>
</feature>
<name>A0A834DA70_9CHIR</name>
<dbReference type="PANTHER" id="PTHR19367">
    <property type="entry name" value="T-CELL RECEPTOR ALPHA CHAIN V REGION"/>
    <property type="match status" value="1"/>
</dbReference>
<evidence type="ECO:0000259" key="12">
    <source>
        <dbReference type="PROSITE" id="PS50835"/>
    </source>
</evidence>
<dbReference type="GO" id="GO:0042101">
    <property type="term" value="C:T cell receptor complex"/>
    <property type="evidence" value="ECO:0007669"/>
    <property type="project" value="UniProtKB-KW"/>
</dbReference>
<proteinExistence type="predicted"/>
<keyword evidence="5" id="KW-1064">Adaptive immunity</keyword>